<dbReference type="InterPro" id="IPR042277">
    <property type="entry name" value="IST1-like"/>
</dbReference>
<dbReference type="AlphaFoldDB" id="A0A8B7C8D6"/>
<feature type="compositionally biased region" description="Basic and acidic residues" evidence="2">
    <location>
        <begin position="213"/>
        <end position="226"/>
    </location>
</feature>
<dbReference type="Gene3D" id="1.20.1260.60">
    <property type="entry name" value="Vacuolar protein sorting-associated protein Ist1"/>
    <property type="match status" value="1"/>
</dbReference>
<feature type="compositionally biased region" description="Polar residues" evidence="2">
    <location>
        <begin position="401"/>
        <end position="411"/>
    </location>
</feature>
<dbReference type="PANTHER" id="PTHR12161">
    <property type="entry name" value="IST1 FAMILY MEMBER"/>
    <property type="match status" value="1"/>
</dbReference>
<feature type="region of interest" description="Disordered" evidence="2">
    <location>
        <begin position="180"/>
        <end position="240"/>
    </location>
</feature>
<dbReference type="FunFam" id="1.20.1260.60:FF:000002">
    <property type="entry name" value="Vacuolar protein sorting-associated protein IST1"/>
    <property type="match status" value="1"/>
</dbReference>
<dbReference type="Proteomes" id="UP000228380">
    <property type="component" value="Unplaced"/>
</dbReference>
<feature type="region of interest" description="Disordered" evidence="2">
    <location>
        <begin position="323"/>
        <end position="349"/>
    </location>
</feature>
<evidence type="ECO:0000256" key="1">
    <source>
        <dbReference type="ARBA" id="ARBA00005536"/>
    </source>
</evidence>
<feature type="region of interest" description="Disordered" evidence="2">
    <location>
        <begin position="388"/>
        <end position="440"/>
    </location>
</feature>
<feature type="region of interest" description="Disordered" evidence="2">
    <location>
        <begin position="524"/>
        <end position="608"/>
    </location>
</feature>
<dbReference type="KEGG" id="pda:103710082"/>
<gene>
    <name evidence="4" type="primary">LOC103710082</name>
</gene>
<dbReference type="InterPro" id="IPR005061">
    <property type="entry name" value="Ist1"/>
</dbReference>
<dbReference type="RefSeq" id="XP_008793913.2">
    <property type="nucleotide sequence ID" value="XM_008795691.4"/>
</dbReference>
<dbReference type="OrthoDB" id="29853at2759"/>
<dbReference type="GO" id="GO:0015031">
    <property type="term" value="P:protein transport"/>
    <property type="evidence" value="ECO:0007669"/>
    <property type="project" value="InterPro"/>
</dbReference>
<dbReference type="Pfam" id="PF03398">
    <property type="entry name" value="Ist1"/>
    <property type="match status" value="1"/>
</dbReference>
<evidence type="ECO:0000256" key="2">
    <source>
        <dbReference type="SAM" id="MobiDB-lite"/>
    </source>
</evidence>
<dbReference type="PANTHER" id="PTHR12161:SF14">
    <property type="entry name" value="REGULATOR OF VPS4 ACTIVITY IN THE MVB PATHWAY PROTEIN"/>
    <property type="match status" value="1"/>
</dbReference>
<sequence length="624" mass="69475">MFDSLLGRKFSNKCKHAIKCINSRIAMIRNKKRAMVRFLKKDVADLLNNGHDDNAYGRMDALIVEINHTYCYDMIEQCCESILKQLPTLQKQRECPQEAVEPISTLIFAAARFSDLPELCDLRRLFTERYGSHMESSVKAEFVEKIRKRSFSQEKKLQLIKDIAQEFSVTWDSSAFGHQVSNLSAPKSDQPKNGMHHRGASDDEPSTRLPNGAKEEISSKGKHEHAPVSVRKRVQETKDSHVDTTIEDGFLHDPIEKTRKVVADEPENVEPDFCGAEVPSYIKPRSSQNGTYNHDQLKDGLAHKWTEDAQGALDTIGPEKQAIDAKKSSNGTATNMAPPYTKSYEEKNGNGLICDRLGKAEEGLGYTSLERRPVGRVNNERLINFRPPYVRSGVKNPPSHPDQTIQDSTIDGSDRYDGSEDPKGGVFGDEKRKPKLKPTPVSVRRRFTRPAVVDTSDGIIGEEITSRTPSGRGNDAGRRGTSACLEAKDDVYNEKFMDRHPGPPVDVEMDKMIVDRLLIHDRKKGLASEASKARRRSKAPLTDHVEHEISDKIRAGLRESVHAPVGSSSLPPEQASPGAAGVPRHSSLAASVQPDMPSPNAGRVHPRLPNYDELAARFNALRRS</sequence>
<proteinExistence type="inferred from homology"/>
<feature type="compositionally biased region" description="Basic and acidic residues" evidence="2">
    <location>
        <begin position="541"/>
        <end position="561"/>
    </location>
</feature>
<name>A0A8B7C8D6_PHODC</name>
<evidence type="ECO:0000313" key="4">
    <source>
        <dbReference type="RefSeq" id="XP_008793913.2"/>
    </source>
</evidence>
<organism evidence="3 4">
    <name type="scientific">Phoenix dactylifera</name>
    <name type="common">Date palm</name>
    <dbReference type="NCBI Taxonomy" id="42345"/>
    <lineage>
        <taxon>Eukaryota</taxon>
        <taxon>Viridiplantae</taxon>
        <taxon>Streptophyta</taxon>
        <taxon>Embryophyta</taxon>
        <taxon>Tracheophyta</taxon>
        <taxon>Spermatophyta</taxon>
        <taxon>Magnoliopsida</taxon>
        <taxon>Liliopsida</taxon>
        <taxon>Arecaceae</taxon>
        <taxon>Coryphoideae</taxon>
        <taxon>Phoeniceae</taxon>
        <taxon>Phoenix</taxon>
    </lineage>
</organism>
<comment type="similarity">
    <text evidence="1">Belongs to the IST1 family.</text>
</comment>
<reference evidence="4" key="1">
    <citation type="submission" date="2025-08" db="UniProtKB">
        <authorList>
            <consortium name="RefSeq"/>
        </authorList>
    </citation>
    <scope>IDENTIFICATION</scope>
    <source>
        <tissue evidence="4">Young leaves</tissue>
    </source>
</reference>
<accession>A0A8B7C8D6</accession>
<feature type="compositionally biased region" description="Basic and acidic residues" evidence="2">
    <location>
        <begin position="412"/>
        <end position="432"/>
    </location>
</feature>
<keyword evidence="3" id="KW-1185">Reference proteome</keyword>
<protein>
    <submittedName>
        <fullName evidence="4">Uncharacterized protein LOC103710082</fullName>
    </submittedName>
</protein>
<dbReference type="GeneID" id="103710082"/>
<evidence type="ECO:0000313" key="3">
    <source>
        <dbReference type="Proteomes" id="UP000228380"/>
    </source>
</evidence>